<name>X1P6G6_9ZZZZ</name>
<evidence type="ECO:0000256" key="3">
    <source>
        <dbReference type="ARBA" id="ARBA00022840"/>
    </source>
</evidence>
<dbReference type="Gene3D" id="3.40.50.720">
    <property type="entry name" value="NAD(P)-binding Rossmann-like Domain"/>
    <property type="match status" value="1"/>
</dbReference>
<gene>
    <name evidence="5" type="ORF">S06H3_51213</name>
</gene>
<feature type="domain" description="CoA-binding" evidence="4">
    <location>
        <begin position="9"/>
        <end position="104"/>
    </location>
</feature>
<sequence>MSQGSLDFLFHPKSIAVVGASPNPETHGHNHLNFQLSYGFKGQLYPINPKQTEILGLKAYPSLEHVPGTIDHVIVAVSINNVPDLLTQASRKGVKSMHIYAGRASETGRPEAK</sequence>
<dbReference type="InterPro" id="IPR003781">
    <property type="entry name" value="CoA-bd"/>
</dbReference>
<dbReference type="PANTHER" id="PTHR43334:SF1">
    <property type="entry name" value="3-HYDROXYPROPIONATE--COA LIGASE [ADP-FORMING]"/>
    <property type="match status" value="1"/>
</dbReference>
<dbReference type="InterPro" id="IPR036291">
    <property type="entry name" value="NAD(P)-bd_dom_sf"/>
</dbReference>
<comment type="caution">
    <text evidence="5">The sequence shown here is derived from an EMBL/GenBank/DDBJ whole genome shotgun (WGS) entry which is preliminary data.</text>
</comment>
<evidence type="ECO:0000259" key="4">
    <source>
        <dbReference type="SMART" id="SM00881"/>
    </source>
</evidence>
<dbReference type="EMBL" id="BARV01032487">
    <property type="protein sequence ID" value="GAI34620.1"/>
    <property type="molecule type" value="Genomic_DNA"/>
</dbReference>
<protein>
    <recommendedName>
        <fullName evidence="4">CoA-binding domain-containing protein</fullName>
    </recommendedName>
</protein>
<evidence type="ECO:0000256" key="1">
    <source>
        <dbReference type="ARBA" id="ARBA00022598"/>
    </source>
</evidence>
<keyword evidence="1" id="KW-0436">Ligase</keyword>
<dbReference type="AlphaFoldDB" id="X1P6G6"/>
<dbReference type="GO" id="GO:0016874">
    <property type="term" value="F:ligase activity"/>
    <property type="evidence" value="ECO:0007669"/>
    <property type="project" value="UniProtKB-KW"/>
</dbReference>
<dbReference type="SUPFAM" id="SSF51735">
    <property type="entry name" value="NAD(P)-binding Rossmann-fold domains"/>
    <property type="match status" value="1"/>
</dbReference>
<feature type="non-terminal residue" evidence="5">
    <location>
        <position position="113"/>
    </location>
</feature>
<dbReference type="PANTHER" id="PTHR43334">
    <property type="entry name" value="ACETATE--COA LIGASE [ADP-FORMING]"/>
    <property type="match status" value="1"/>
</dbReference>
<dbReference type="Pfam" id="PF13380">
    <property type="entry name" value="CoA_binding_2"/>
    <property type="match status" value="1"/>
</dbReference>
<dbReference type="SMART" id="SM00881">
    <property type="entry name" value="CoA_binding"/>
    <property type="match status" value="1"/>
</dbReference>
<organism evidence="5">
    <name type="scientific">marine sediment metagenome</name>
    <dbReference type="NCBI Taxonomy" id="412755"/>
    <lineage>
        <taxon>unclassified sequences</taxon>
        <taxon>metagenomes</taxon>
        <taxon>ecological metagenomes</taxon>
    </lineage>
</organism>
<evidence type="ECO:0000256" key="2">
    <source>
        <dbReference type="ARBA" id="ARBA00022741"/>
    </source>
</evidence>
<dbReference type="InterPro" id="IPR051538">
    <property type="entry name" value="Acyl-CoA_Synth/Transferase"/>
</dbReference>
<keyword evidence="3" id="KW-0067">ATP-binding</keyword>
<dbReference type="GO" id="GO:0005524">
    <property type="term" value="F:ATP binding"/>
    <property type="evidence" value="ECO:0007669"/>
    <property type="project" value="UniProtKB-KW"/>
</dbReference>
<accession>X1P6G6</accession>
<evidence type="ECO:0000313" key="5">
    <source>
        <dbReference type="EMBL" id="GAI34620.1"/>
    </source>
</evidence>
<reference evidence="5" key="1">
    <citation type="journal article" date="2014" name="Front. Microbiol.">
        <title>High frequency of phylogenetically diverse reductive dehalogenase-homologous genes in deep subseafloor sedimentary metagenomes.</title>
        <authorList>
            <person name="Kawai M."/>
            <person name="Futagami T."/>
            <person name="Toyoda A."/>
            <person name="Takaki Y."/>
            <person name="Nishi S."/>
            <person name="Hori S."/>
            <person name="Arai W."/>
            <person name="Tsubouchi T."/>
            <person name="Morono Y."/>
            <person name="Uchiyama I."/>
            <person name="Ito T."/>
            <person name="Fujiyama A."/>
            <person name="Inagaki F."/>
            <person name="Takami H."/>
        </authorList>
    </citation>
    <scope>NUCLEOTIDE SEQUENCE</scope>
    <source>
        <strain evidence="5">Expedition CK06-06</strain>
    </source>
</reference>
<keyword evidence="2" id="KW-0547">Nucleotide-binding</keyword>
<proteinExistence type="predicted"/>